<keyword evidence="5" id="KW-1185">Reference proteome</keyword>
<feature type="region of interest" description="Disordered" evidence="2">
    <location>
        <begin position="151"/>
        <end position="190"/>
    </location>
</feature>
<evidence type="ECO:0000259" key="3">
    <source>
        <dbReference type="SMART" id="SM00906"/>
    </source>
</evidence>
<dbReference type="Pfam" id="PF04082">
    <property type="entry name" value="Fungal_trans"/>
    <property type="match status" value="1"/>
</dbReference>
<keyword evidence="1" id="KW-0539">Nucleus</keyword>
<comment type="caution">
    <text evidence="4">The sequence shown here is derived from an EMBL/GenBank/DDBJ whole genome shotgun (WGS) entry which is preliminary data.</text>
</comment>
<evidence type="ECO:0000256" key="2">
    <source>
        <dbReference type="SAM" id="MobiDB-lite"/>
    </source>
</evidence>
<reference evidence="4" key="1">
    <citation type="submission" date="2021-03" db="EMBL/GenBank/DDBJ databases">
        <authorList>
            <person name="Tagirdzhanova G."/>
        </authorList>
    </citation>
    <scope>NUCLEOTIDE SEQUENCE</scope>
</reference>
<dbReference type="AlphaFoldDB" id="A0A8H3ID76"/>
<feature type="region of interest" description="Disordered" evidence="2">
    <location>
        <begin position="414"/>
        <end position="455"/>
    </location>
</feature>
<feature type="region of interest" description="Disordered" evidence="2">
    <location>
        <begin position="68"/>
        <end position="120"/>
    </location>
</feature>
<dbReference type="GO" id="GO:0008270">
    <property type="term" value="F:zinc ion binding"/>
    <property type="evidence" value="ECO:0007669"/>
    <property type="project" value="InterPro"/>
</dbReference>
<feature type="compositionally biased region" description="Basic and acidic residues" evidence="2">
    <location>
        <begin position="151"/>
        <end position="171"/>
    </location>
</feature>
<sequence>MRASLAGSVKRNAVAKDRYADTAKTSKLAVFMQTENATEPRENYERLLRDLSLRTSDEDQLLIRRALQKESAVDPEDPPSETSSQKSQSNVAVEGVEELGGEHRVSARVGSTGSLDNIDEDYNRSPAARATGYLGKNSEVVWMQRLNRWADEPSSVRENPQKSDESADHRKTCPTMEDGAGLGGVEQHPTSGSTYHCDDLPVIVSEQVDPFELPPKHVADRYFQNYLDTVHPAFPILGKSTFISQYQTFANRKAYNTGNNWRAILNMIFAISARHSHLIRAEWRGDERDHLIYFARSRMLSFNGDSIFAHAELQHIQVAGLMAFYLTAIGQVNRAWALSGIAIRQAITLGLNLQNDSKDVLKASREIRYRLWWVLCSMERTLAVMTGRLVSFSVTDCSVPLPLPVGEEILFRADPRPPSRAKLPTSRHLPSHSSREQQSSPSAASDPDRLPDGLDYVEQLDPELSTTDSSSDGLCFLFNVKLSILTDEAMNRLYRAGASKETWAQVQGKITDLNAKLSEWLQDLPNVFDFTKKQQDQQLLRQRLHLGFAYYSTSTIINRPALCRIDDKVPRESEKAKKLNRKIAAKCVHSAKAVLEMLPDVPDAISLYSVAPWWYLVHHLVQAATVLMLELSFRAHHMPDEAEAILQAAKKAVLWLRAMSEEDMAALRAWRLCDGLLRKVALKVGWTVDDLPAAYDVAGSHGLPAIGIGSGNDPAFERLAPQAGHGPFYTGSQLEGHLFQPQIYTSYDESFSHAMGAPPTSSSQFGAMFPPTAQMDVLESRDFENMPAGPPGGQTGWDQDGTSFGDAFRFF</sequence>
<dbReference type="InterPro" id="IPR053230">
    <property type="entry name" value="Trans_reg_galc"/>
</dbReference>
<dbReference type="InterPro" id="IPR007219">
    <property type="entry name" value="XnlR_reg_dom"/>
</dbReference>
<dbReference type="OrthoDB" id="5296287at2759"/>
<feature type="compositionally biased region" description="Low complexity" evidence="2">
    <location>
        <begin position="436"/>
        <end position="445"/>
    </location>
</feature>
<evidence type="ECO:0000313" key="4">
    <source>
        <dbReference type="EMBL" id="CAF9909309.1"/>
    </source>
</evidence>
<protein>
    <recommendedName>
        <fullName evidence="3">Xylanolytic transcriptional activator regulatory domain-containing protein</fullName>
    </recommendedName>
</protein>
<dbReference type="PANTHER" id="PTHR47654:SF5">
    <property type="entry name" value="TRANSCRIPTION FACTOR DOMAIN-CONTAINING PROTEIN"/>
    <property type="match status" value="1"/>
</dbReference>
<evidence type="ECO:0000256" key="1">
    <source>
        <dbReference type="ARBA" id="ARBA00023242"/>
    </source>
</evidence>
<feature type="compositionally biased region" description="Polar residues" evidence="2">
    <location>
        <begin position="80"/>
        <end position="90"/>
    </location>
</feature>
<dbReference type="PANTHER" id="PTHR47654">
    <property type="entry name" value="ZN(II)2CYS6 TRANSCRIPTION FACTOR (EUROFUNG)-RELATED"/>
    <property type="match status" value="1"/>
</dbReference>
<feature type="domain" description="Xylanolytic transcriptional activator regulatory" evidence="3">
    <location>
        <begin position="335"/>
        <end position="408"/>
    </location>
</feature>
<dbReference type="EMBL" id="CAJPDS010000007">
    <property type="protein sequence ID" value="CAF9909309.1"/>
    <property type="molecule type" value="Genomic_DNA"/>
</dbReference>
<dbReference type="CDD" id="cd12148">
    <property type="entry name" value="fungal_TF_MHR"/>
    <property type="match status" value="1"/>
</dbReference>
<dbReference type="Proteomes" id="UP000664521">
    <property type="component" value="Unassembled WGS sequence"/>
</dbReference>
<name>A0A8H3ID76_9LECA</name>
<gene>
    <name evidence="4" type="ORF">HETSPECPRED_008939</name>
</gene>
<evidence type="ECO:0000313" key="5">
    <source>
        <dbReference type="Proteomes" id="UP000664521"/>
    </source>
</evidence>
<proteinExistence type="predicted"/>
<dbReference type="GO" id="GO:0003677">
    <property type="term" value="F:DNA binding"/>
    <property type="evidence" value="ECO:0007669"/>
    <property type="project" value="InterPro"/>
</dbReference>
<dbReference type="GO" id="GO:0006351">
    <property type="term" value="P:DNA-templated transcription"/>
    <property type="evidence" value="ECO:0007669"/>
    <property type="project" value="InterPro"/>
</dbReference>
<accession>A0A8H3ID76</accession>
<dbReference type="SMART" id="SM00906">
    <property type="entry name" value="Fungal_trans"/>
    <property type="match status" value="1"/>
</dbReference>
<organism evidence="4 5">
    <name type="scientific">Heterodermia speciosa</name>
    <dbReference type="NCBI Taxonomy" id="116794"/>
    <lineage>
        <taxon>Eukaryota</taxon>
        <taxon>Fungi</taxon>
        <taxon>Dikarya</taxon>
        <taxon>Ascomycota</taxon>
        <taxon>Pezizomycotina</taxon>
        <taxon>Lecanoromycetes</taxon>
        <taxon>OSLEUM clade</taxon>
        <taxon>Lecanoromycetidae</taxon>
        <taxon>Caliciales</taxon>
        <taxon>Physciaceae</taxon>
        <taxon>Heterodermia</taxon>
    </lineage>
</organism>